<evidence type="ECO:0000256" key="3">
    <source>
        <dbReference type="ARBA" id="ARBA00023004"/>
    </source>
</evidence>
<dbReference type="GO" id="GO:0008863">
    <property type="term" value="F:formate dehydrogenase (NAD+) activity"/>
    <property type="evidence" value="ECO:0007669"/>
    <property type="project" value="InterPro"/>
</dbReference>
<dbReference type="Gene3D" id="2.40.40.20">
    <property type="match status" value="1"/>
</dbReference>
<evidence type="ECO:0000259" key="5">
    <source>
        <dbReference type="PROSITE" id="PS51669"/>
    </source>
</evidence>
<keyword evidence="1" id="KW-0004">4Fe-4S</keyword>
<dbReference type="GO" id="GO:0003954">
    <property type="term" value="F:NADH dehydrogenase activity"/>
    <property type="evidence" value="ECO:0007669"/>
    <property type="project" value="TreeGrafter"/>
</dbReference>
<proteinExistence type="predicted"/>
<dbReference type="OrthoDB" id="23466at2157"/>
<dbReference type="Pfam" id="PF00384">
    <property type="entry name" value="Molybdopterin"/>
    <property type="match status" value="1"/>
</dbReference>
<protein>
    <submittedName>
        <fullName evidence="6">Formate dehydrogenase</fullName>
    </submittedName>
</protein>
<organism evidence="6 7">
    <name type="scientific">Pyrococcus kukulkanii</name>
    <dbReference type="NCBI Taxonomy" id="1609559"/>
    <lineage>
        <taxon>Archaea</taxon>
        <taxon>Methanobacteriati</taxon>
        <taxon>Methanobacteriota</taxon>
        <taxon>Thermococci</taxon>
        <taxon>Thermococcales</taxon>
        <taxon>Thermococcaceae</taxon>
        <taxon>Pyrococcus</taxon>
    </lineage>
</organism>
<dbReference type="GO" id="GO:0016020">
    <property type="term" value="C:membrane"/>
    <property type="evidence" value="ECO:0007669"/>
    <property type="project" value="TreeGrafter"/>
</dbReference>
<dbReference type="Pfam" id="PF01568">
    <property type="entry name" value="Molydop_binding"/>
    <property type="match status" value="1"/>
</dbReference>
<dbReference type="GO" id="GO:0015942">
    <property type="term" value="P:formate metabolic process"/>
    <property type="evidence" value="ECO:0007669"/>
    <property type="project" value="InterPro"/>
</dbReference>
<dbReference type="PANTHER" id="PTHR43105:SF10">
    <property type="entry name" value="NADH-QUINONE OXIDOREDUCTASE SUBUNIT G"/>
    <property type="match status" value="1"/>
</dbReference>
<dbReference type="InterPro" id="IPR009010">
    <property type="entry name" value="Asp_de-COase-like_dom_sf"/>
</dbReference>
<dbReference type="Gene3D" id="3.40.50.740">
    <property type="match status" value="1"/>
</dbReference>
<dbReference type="GO" id="GO:0043546">
    <property type="term" value="F:molybdopterin cofactor binding"/>
    <property type="evidence" value="ECO:0007669"/>
    <property type="project" value="InterPro"/>
</dbReference>
<feature type="domain" description="4Fe-4S Mo/W bis-MGD-type" evidence="5">
    <location>
        <begin position="2"/>
        <end position="60"/>
    </location>
</feature>
<dbReference type="Pfam" id="PF04879">
    <property type="entry name" value="Molybdop_Fe4S4"/>
    <property type="match status" value="1"/>
</dbReference>
<dbReference type="GO" id="GO:0046872">
    <property type="term" value="F:metal ion binding"/>
    <property type="evidence" value="ECO:0007669"/>
    <property type="project" value="UniProtKB-KW"/>
</dbReference>
<dbReference type="RefSeq" id="WP_068321937.1">
    <property type="nucleotide sequence ID" value="NZ_CP010835.1"/>
</dbReference>
<dbReference type="InterPro" id="IPR006656">
    <property type="entry name" value="Mopterin_OxRdtase"/>
</dbReference>
<dbReference type="CDD" id="cd00508">
    <property type="entry name" value="MopB_CT_Fdh-Nap-like"/>
    <property type="match status" value="1"/>
</dbReference>
<dbReference type="GeneID" id="28491217"/>
<dbReference type="InterPro" id="IPR006655">
    <property type="entry name" value="Mopterin_OxRdtase_prok_CS"/>
</dbReference>
<evidence type="ECO:0000256" key="1">
    <source>
        <dbReference type="ARBA" id="ARBA00022485"/>
    </source>
</evidence>
<dbReference type="PANTHER" id="PTHR43105">
    <property type="entry name" value="RESPIRATORY NITRATE REDUCTASE"/>
    <property type="match status" value="1"/>
</dbReference>
<dbReference type="Gene3D" id="3.40.228.10">
    <property type="entry name" value="Dimethylsulfoxide Reductase, domain 2"/>
    <property type="match status" value="1"/>
</dbReference>
<dbReference type="GO" id="GO:0051539">
    <property type="term" value="F:4 iron, 4 sulfur cluster binding"/>
    <property type="evidence" value="ECO:0007669"/>
    <property type="project" value="UniProtKB-KW"/>
</dbReference>
<sequence>MEELVPVVCPWCSVGCRLYIVSVNGHPRKIEWDYDHPNTPNRGKLCPKGVASYQFTISPDRLKKPLIKRNGKFEEVSWEEAIRYVAQKFKEIIEENGPEALAFLGSERCSLEDNYVLQKLARALGTNNVEFAGRLCQSSNFVARSKVFGSPAQTNPFDDIVKSKVILVWGYNPAETNPVLFGQYFEKALDNGAKMIVVDPIKTKTAKFADIHLQPYPGTDLAVALAMLNHIIKNELYDKKFVEERTDNFEELAKSVEEYTPEWAEKVSGVPAEMIKRAAELLATGGNATIVLNEGVNQHANGTMTALAIANLIAITGNIGKEGVFSGVIPGAHCGLCAAVPGVNCAQLPGPVPLNEENAKKFSELWGFEVPREPGLHYQAIFKAMAEGKVKGIFIMGQNPARSLANSSLIEEALEKAFVVVSDIFPTETTKFADVILPAASWYEKTGTVITQNRRVMRSFRAIKPPGEAKPDWEILVMLARELGVGEYFNYSSVDDILREINRAIPALKGATPERLNSNLEGCFYPCPDEESETPRLFLKGFPTKTGRAQLTPVKWVQPGEVPDEEYPLWLTNFRQVGHFHTGTMSMRSKSLIKRWPESFLMINPEDAKALGIRDGDRVRVETRRGSLVVRAMVTDRIRKGVVAMPWHWGVNFLTKDDAIDEFSKMPELKAVACRVTKEVVE</sequence>
<dbReference type="Proteomes" id="UP000070587">
    <property type="component" value="Chromosome"/>
</dbReference>
<evidence type="ECO:0000313" key="7">
    <source>
        <dbReference type="Proteomes" id="UP000070587"/>
    </source>
</evidence>
<dbReference type="STRING" id="1609559.TQ32_05240"/>
<dbReference type="PATRIC" id="fig|1609559.3.peg.1091"/>
<accession>A0A127BAX3</accession>
<dbReference type="EMBL" id="CP010835">
    <property type="protein sequence ID" value="AMM53949.1"/>
    <property type="molecule type" value="Genomic_DNA"/>
</dbReference>
<dbReference type="AlphaFoldDB" id="A0A127BAX3"/>
<dbReference type="PROSITE" id="PS00490">
    <property type="entry name" value="MOLYBDOPTERIN_PROK_2"/>
    <property type="match status" value="1"/>
</dbReference>
<keyword evidence="2" id="KW-0479">Metal-binding</keyword>
<keyword evidence="3" id="KW-0408">Iron</keyword>
<reference evidence="7" key="1">
    <citation type="submission" date="2015-02" db="EMBL/GenBank/DDBJ databases">
        <title>Pyrococcus kukulkanii sp. nov., a novel hyperthermophilic archaeon isolated from a deep-sea hydrothermal vent at the Guaymas Basin.</title>
        <authorList>
            <person name="Oger P.M."/>
            <person name="Callac N."/>
            <person name="Jebbar M."/>
            <person name="Godfroy A."/>
        </authorList>
    </citation>
    <scope>NUCLEOTIDE SEQUENCE [LARGE SCALE GENOMIC DNA]</scope>
    <source>
        <strain evidence="7">NCB100</strain>
    </source>
</reference>
<dbReference type="InterPro" id="IPR050123">
    <property type="entry name" value="Prok_molybdopt-oxidoreductase"/>
</dbReference>
<dbReference type="KEGG" id="pyc:TQ32_05240"/>
<dbReference type="SUPFAM" id="SSF53706">
    <property type="entry name" value="Formate dehydrogenase/DMSO reductase, domains 1-3"/>
    <property type="match status" value="1"/>
</dbReference>
<name>A0A127BAX3_9EURY</name>
<evidence type="ECO:0000313" key="6">
    <source>
        <dbReference type="EMBL" id="AMM53949.1"/>
    </source>
</evidence>
<gene>
    <name evidence="6" type="ORF">TQ32_05240</name>
</gene>
<dbReference type="SMART" id="SM00926">
    <property type="entry name" value="Molybdop_Fe4S4"/>
    <property type="match status" value="1"/>
</dbReference>
<evidence type="ECO:0000256" key="2">
    <source>
        <dbReference type="ARBA" id="ARBA00022723"/>
    </source>
</evidence>
<dbReference type="InterPro" id="IPR006478">
    <property type="entry name" value="Formate_DH_asu"/>
</dbReference>
<dbReference type="InterPro" id="IPR006963">
    <property type="entry name" value="Mopterin_OxRdtase_4Fe-4S_dom"/>
</dbReference>
<dbReference type="GO" id="GO:0022904">
    <property type="term" value="P:respiratory electron transport chain"/>
    <property type="evidence" value="ECO:0007669"/>
    <property type="project" value="TreeGrafter"/>
</dbReference>
<dbReference type="Gene3D" id="2.20.25.90">
    <property type="entry name" value="ADC-like domains"/>
    <property type="match status" value="1"/>
</dbReference>
<keyword evidence="4" id="KW-0411">Iron-sulfur</keyword>
<dbReference type="PROSITE" id="PS51669">
    <property type="entry name" value="4FE4S_MOW_BIS_MGD"/>
    <property type="match status" value="1"/>
</dbReference>
<dbReference type="NCBIfam" id="TIGR01591">
    <property type="entry name" value="Fdh-alpha"/>
    <property type="match status" value="1"/>
</dbReference>
<evidence type="ECO:0000256" key="4">
    <source>
        <dbReference type="ARBA" id="ARBA00023014"/>
    </source>
</evidence>
<reference evidence="6 7" key="2">
    <citation type="journal article" date="2016" name="Int. J. Syst. Evol. Microbiol.">
        <title>Pyrococcus kukulkanii sp. nov., a hyperthermophilic, piezophilic archaeon isolated from a deep-sea hydrothermal vent.</title>
        <authorList>
            <person name="Callac N."/>
            <person name="Oger P."/>
            <person name="Lesongeur F."/>
            <person name="Rattray J.E."/>
            <person name="Vannier P."/>
            <person name="Michoud G."/>
            <person name="Beauverger M."/>
            <person name="Gayet N."/>
            <person name="Rouxel O."/>
            <person name="Jebbar M."/>
            <person name="Godfroy A."/>
        </authorList>
    </citation>
    <scope>NUCLEOTIDE SEQUENCE [LARGE SCALE GENOMIC DNA]</scope>
    <source>
        <strain evidence="6 7">NCB100</strain>
    </source>
</reference>
<dbReference type="SUPFAM" id="SSF50692">
    <property type="entry name" value="ADC-like"/>
    <property type="match status" value="1"/>
</dbReference>
<dbReference type="InterPro" id="IPR006657">
    <property type="entry name" value="MoPterin_dinucl-bd_dom"/>
</dbReference>